<keyword evidence="4" id="KW-0456">Lyase</keyword>
<dbReference type="InterPro" id="IPR006913">
    <property type="entry name" value="CENP-V/GFA"/>
</dbReference>
<dbReference type="PROSITE" id="PS51891">
    <property type="entry name" value="CENP_V_GFA"/>
    <property type="match status" value="1"/>
</dbReference>
<accession>A0A2D2B127</accession>
<keyword evidence="7" id="KW-1185">Reference proteome</keyword>
<evidence type="ECO:0000256" key="3">
    <source>
        <dbReference type="ARBA" id="ARBA00022833"/>
    </source>
</evidence>
<dbReference type="PANTHER" id="PTHR33337">
    <property type="entry name" value="GFA DOMAIN-CONTAINING PROTEIN"/>
    <property type="match status" value="1"/>
</dbReference>
<dbReference type="KEGG" id="cmb:CSW64_16885"/>
<dbReference type="EMBL" id="CP024201">
    <property type="protein sequence ID" value="ATQ43946.1"/>
    <property type="molecule type" value="Genomic_DNA"/>
</dbReference>
<evidence type="ECO:0000313" key="6">
    <source>
        <dbReference type="EMBL" id="ATQ43946.1"/>
    </source>
</evidence>
<dbReference type="PROSITE" id="PS51257">
    <property type="entry name" value="PROKAR_LIPOPROTEIN"/>
    <property type="match status" value="1"/>
</dbReference>
<name>A0A2D2B127_9CAUL</name>
<keyword evidence="2" id="KW-0479">Metal-binding</keyword>
<feature type="domain" description="CENP-V/GFA" evidence="5">
    <location>
        <begin position="12"/>
        <end position="129"/>
    </location>
</feature>
<dbReference type="Proteomes" id="UP000228945">
    <property type="component" value="Chromosome"/>
</dbReference>
<dbReference type="AlphaFoldDB" id="A0A2D2B127"/>
<keyword evidence="3" id="KW-0862">Zinc</keyword>
<sequence>MSQDRTGASAPFTGGCACGAVRYEIVGEPTLMFHCQCRQCQRDSGTGHGSHIAFQGAQVTLTGAATEWGQTGERGNRKTRAFCGVCGAPVYLTSPDRPELFSISPASLDAPERFAPQMLFWTDTGYAWDHVDPALPRFGKMPPGV</sequence>
<dbReference type="OrthoDB" id="7186766at2"/>
<dbReference type="GO" id="GO:0046872">
    <property type="term" value="F:metal ion binding"/>
    <property type="evidence" value="ECO:0007669"/>
    <property type="project" value="UniProtKB-KW"/>
</dbReference>
<reference evidence="6 7" key="1">
    <citation type="submission" date="2017-10" db="EMBL/GenBank/DDBJ databases">
        <title>Genome sequence of Caulobacter mirabilis FWC38.</title>
        <authorList>
            <person name="Fiebig A."/>
            <person name="Crosson S."/>
        </authorList>
    </citation>
    <scope>NUCLEOTIDE SEQUENCE [LARGE SCALE GENOMIC DNA]</scope>
    <source>
        <strain evidence="6 7">FWC 38</strain>
    </source>
</reference>
<proteinExistence type="inferred from homology"/>
<organism evidence="6 7">
    <name type="scientific">Caulobacter mirabilis</name>
    <dbReference type="NCBI Taxonomy" id="69666"/>
    <lineage>
        <taxon>Bacteria</taxon>
        <taxon>Pseudomonadati</taxon>
        <taxon>Pseudomonadota</taxon>
        <taxon>Alphaproteobacteria</taxon>
        <taxon>Caulobacterales</taxon>
        <taxon>Caulobacteraceae</taxon>
        <taxon>Caulobacter</taxon>
    </lineage>
</organism>
<dbReference type="PANTHER" id="PTHR33337:SF40">
    <property type="entry name" value="CENP-V_GFA DOMAIN-CONTAINING PROTEIN-RELATED"/>
    <property type="match status" value="1"/>
</dbReference>
<evidence type="ECO:0000256" key="2">
    <source>
        <dbReference type="ARBA" id="ARBA00022723"/>
    </source>
</evidence>
<dbReference type="InterPro" id="IPR011057">
    <property type="entry name" value="Mss4-like_sf"/>
</dbReference>
<gene>
    <name evidence="6" type="ORF">CSW64_16885</name>
</gene>
<evidence type="ECO:0000259" key="5">
    <source>
        <dbReference type="PROSITE" id="PS51891"/>
    </source>
</evidence>
<dbReference type="Pfam" id="PF04828">
    <property type="entry name" value="GFA"/>
    <property type="match status" value="1"/>
</dbReference>
<evidence type="ECO:0000313" key="7">
    <source>
        <dbReference type="Proteomes" id="UP000228945"/>
    </source>
</evidence>
<comment type="similarity">
    <text evidence="1">Belongs to the Gfa family.</text>
</comment>
<evidence type="ECO:0000256" key="1">
    <source>
        <dbReference type="ARBA" id="ARBA00005495"/>
    </source>
</evidence>
<dbReference type="SUPFAM" id="SSF51316">
    <property type="entry name" value="Mss4-like"/>
    <property type="match status" value="1"/>
</dbReference>
<dbReference type="Gene3D" id="3.90.1590.10">
    <property type="entry name" value="glutathione-dependent formaldehyde- activating enzyme (gfa)"/>
    <property type="match status" value="1"/>
</dbReference>
<dbReference type="RefSeq" id="WP_099623194.1">
    <property type="nucleotide sequence ID" value="NZ_CP024201.1"/>
</dbReference>
<evidence type="ECO:0000256" key="4">
    <source>
        <dbReference type="ARBA" id="ARBA00023239"/>
    </source>
</evidence>
<protein>
    <submittedName>
        <fullName evidence="6">Aldehyde-activating protein</fullName>
    </submittedName>
</protein>
<dbReference type="GO" id="GO:0016846">
    <property type="term" value="F:carbon-sulfur lyase activity"/>
    <property type="evidence" value="ECO:0007669"/>
    <property type="project" value="InterPro"/>
</dbReference>